<name>A0A1Y1V9I1_9FUNG</name>
<gene>
    <name evidence="1" type="ORF">BCR36DRAFT_583778</name>
</gene>
<reference evidence="1 2" key="2">
    <citation type="submission" date="2016-08" db="EMBL/GenBank/DDBJ databases">
        <title>Pervasive Adenine N6-methylation of Active Genes in Fungi.</title>
        <authorList>
            <consortium name="DOE Joint Genome Institute"/>
            <person name="Mondo S.J."/>
            <person name="Dannebaum R.O."/>
            <person name="Kuo R.C."/>
            <person name="Labutti K."/>
            <person name="Haridas S."/>
            <person name="Kuo A."/>
            <person name="Salamov A."/>
            <person name="Ahrendt S.R."/>
            <person name="Lipzen A."/>
            <person name="Sullivan W."/>
            <person name="Andreopoulos W.B."/>
            <person name="Clum A."/>
            <person name="Lindquist E."/>
            <person name="Daum C."/>
            <person name="Ramamoorthy G.K."/>
            <person name="Gryganskyi A."/>
            <person name="Culley D."/>
            <person name="Magnuson J.K."/>
            <person name="James T.Y."/>
            <person name="O'Malley M.A."/>
            <person name="Stajich J.E."/>
            <person name="Spatafora J.W."/>
            <person name="Visel A."/>
            <person name="Grigoriev I.V."/>
        </authorList>
    </citation>
    <scope>NUCLEOTIDE SEQUENCE [LARGE SCALE GENOMIC DNA]</scope>
    <source>
        <strain evidence="2">finn</strain>
    </source>
</reference>
<dbReference type="Proteomes" id="UP000193719">
    <property type="component" value="Unassembled WGS sequence"/>
</dbReference>
<evidence type="ECO:0000313" key="2">
    <source>
        <dbReference type="Proteomes" id="UP000193719"/>
    </source>
</evidence>
<evidence type="ECO:0000313" key="1">
    <source>
        <dbReference type="EMBL" id="ORX49716.1"/>
    </source>
</evidence>
<accession>A0A1Y1V9I1</accession>
<proteinExistence type="predicted"/>
<dbReference type="OrthoDB" id="2153085at2759"/>
<keyword evidence="2" id="KW-1185">Reference proteome</keyword>
<reference evidence="1 2" key="1">
    <citation type="submission" date="2016-08" db="EMBL/GenBank/DDBJ databases">
        <title>Genomes of anaerobic fungi encode conserved fungal cellulosomes for biomass hydrolysis.</title>
        <authorList>
            <consortium name="DOE Joint Genome Institute"/>
            <person name="Haitjema C.H."/>
            <person name="Gilmore S.P."/>
            <person name="Henske J.K."/>
            <person name="Solomon K.V."/>
            <person name="De Groot R."/>
            <person name="Kuo A."/>
            <person name="Mondo S.J."/>
            <person name="Salamov A.A."/>
            <person name="Labutti K."/>
            <person name="Zhao Z."/>
            <person name="Chiniquy J."/>
            <person name="Barry K."/>
            <person name="Brewer H.M."/>
            <person name="Purvine S.O."/>
            <person name="Wright A.T."/>
            <person name="Boxma B."/>
            <person name="Van Alen T."/>
            <person name="Hackstein J.H."/>
            <person name="Baker S.E."/>
            <person name="Grigoriev I.V."/>
            <person name="O'Malley M.A."/>
        </authorList>
    </citation>
    <scope>NUCLEOTIDE SEQUENCE [LARGE SCALE GENOMIC DNA]</scope>
    <source>
        <strain evidence="2">finn</strain>
    </source>
</reference>
<dbReference type="AlphaFoldDB" id="A0A1Y1V9I1"/>
<protein>
    <submittedName>
        <fullName evidence="1">Uncharacterized protein</fullName>
    </submittedName>
</protein>
<comment type="caution">
    <text evidence="1">The sequence shown here is derived from an EMBL/GenBank/DDBJ whole genome shotgun (WGS) entry which is preliminary data.</text>
</comment>
<dbReference type="EMBL" id="MCFH01000023">
    <property type="protein sequence ID" value="ORX49716.1"/>
    <property type="molecule type" value="Genomic_DNA"/>
</dbReference>
<feature type="non-terminal residue" evidence="1">
    <location>
        <position position="172"/>
    </location>
</feature>
<organism evidence="1 2">
    <name type="scientific">Piromyces finnis</name>
    <dbReference type="NCBI Taxonomy" id="1754191"/>
    <lineage>
        <taxon>Eukaryota</taxon>
        <taxon>Fungi</taxon>
        <taxon>Fungi incertae sedis</taxon>
        <taxon>Chytridiomycota</taxon>
        <taxon>Chytridiomycota incertae sedis</taxon>
        <taxon>Neocallimastigomycetes</taxon>
        <taxon>Neocallimastigales</taxon>
        <taxon>Neocallimastigaceae</taxon>
        <taxon>Piromyces</taxon>
    </lineage>
</organism>
<sequence>MFNINDILVDKDATSYVRIESIPNKNNKNFEYRARILATDINTGYPSHLTCACVNLEQNTGYSIDLNCTFQPWINTIKEDNEIKKVENIINKIKNITWEMPTYEYDSEEEVNYEIEEITSKNETEDIKNSLIIKTFKNNLCDENEDDDATLVSNSPQSSIIMDSLNNSIILT</sequence>